<sequence>MIKQPWGLARLPAMTTQPPSAPAEHLAVVHALRVFSESAEHAVDEAGRGVGLHRTDLRALAYLMARAAAGEPVTASDLGAHLHLTRASATALVDRLAAAGHVRRHRDEGDRRRVLVEHTDTARRDGQRAFEPMSQRLSAALEGFSAAELRAAVRVLEAATAALTDPAPEDP</sequence>
<dbReference type="GO" id="GO:0003677">
    <property type="term" value="F:DNA binding"/>
    <property type="evidence" value="ECO:0007669"/>
    <property type="project" value="UniProtKB-KW"/>
</dbReference>
<accession>A0ABD7M750</accession>
<evidence type="ECO:0000313" key="3">
    <source>
        <dbReference type="Proteomes" id="UP000184253"/>
    </source>
</evidence>
<dbReference type="SMART" id="SM00347">
    <property type="entry name" value="HTH_MARR"/>
    <property type="match status" value="1"/>
</dbReference>
<protein>
    <submittedName>
        <fullName evidence="2">DNA-binding transcriptional regulator, MarR family</fullName>
    </submittedName>
</protein>
<feature type="domain" description="HTH marR-type" evidence="1">
    <location>
        <begin position="25"/>
        <end position="161"/>
    </location>
</feature>
<dbReference type="Gene3D" id="1.10.10.10">
    <property type="entry name" value="Winged helix-like DNA-binding domain superfamily/Winged helix DNA-binding domain"/>
    <property type="match status" value="1"/>
</dbReference>
<dbReference type="GO" id="GO:0006355">
    <property type="term" value="P:regulation of DNA-templated transcription"/>
    <property type="evidence" value="ECO:0007669"/>
    <property type="project" value="UniProtKB-ARBA"/>
</dbReference>
<evidence type="ECO:0000259" key="1">
    <source>
        <dbReference type="PROSITE" id="PS50995"/>
    </source>
</evidence>
<dbReference type="InterPro" id="IPR036388">
    <property type="entry name" value="WH-like_DNA-bd_sf"/>
</dbReference>
<dbReference type="InterPro" id="IPR039422">
    <property type="entry name" value="MarR/SlyA-like"/>
</dbReference>
<dbReference type="EMBL" id="FRCE01000005">
    <property type="protein sequence ID" value="SHL56162.1"/>
    <property type="molecule type" value="Genomic_DNA"/>
</dbReference>
<dbReference type="InterPro" id="IPR000835">
    <property type="entry name" value="HTH_MarR-typ"/>
</dbReference>
<proteinExistence type="predicted"/>
<evidence type="ECO:0000313" key="2">
    <source>
        <dbReference type="EMBL" id="SHL56162.1"/>
    </source>
</evidence>
<dbReference type="PROSITE" id="PS50995">
    <property type="entry name" value="HTH_MARR_2"/>
    <property type="match status" value="1"/>
</dbReference>
<dbReference type="AlphaFoldDB" id="A0ABD7M750"/>
<gene>
    <name evidence="2" type="ORF">SAMN04487849_10587</name>
</gene>
<dbReference type="InterPro" id="IPR036390">
    <property type="entry name" value="WH_DNA-bd_sf"/>
</dbReference>
<dbReference type="SUPFAM" id="SSF46785">
    <property type="entry name" value="Winged helix' DNA-binding domain"/>
    <property type="match status" value="1"/>
</dbReference>
<dbReference type="Pfam" id="PF12802">
    <property type="entry name" value="MarR_2"/>
    <property type="match status" value="1"/>
</dbReference>
<reference evidence="2 3" key="1">
    <citation type="submission" date="2016-11" db="EMBL/GenBank/DDBJ databases">
        <authorList>
            <person name="Varghese N."/>
            <person name="Submissions S."/>
        </authorList>
    </citation>
    <scope>NUCLEOTIDE SEQUENCE [LARGE SCALE GENOMIC DNA]</scope>
    <source>
        <strain evidence="2 3">VTM4R57</strain>
    </source>
</reference>
<comment type="caution">
    <text evidence="2">The sequence shown here is derived from an EMBL/GenBank/DDBJ whole genome shotgun (WGS) entry which is preliminary data.</text>
</comment>
<dbReference type="PANTHER" id="PTHR33164:SF106">
    <property type="entry name" value="TRANSCRIPTIONAL REGULATORY PROTEIN"/>
    <property type="match status" value="1"/>
</dbReference>
<dbReference type="PANTHER" id="PTHR33164">
    <property type="entry name" value="TRANSCRIPTIONAL REGULATOR, MARR FAMILY"/>
    <property type="match status" value="1"/>
</dbReference>
<organism evidence="2 3">
    <name type="scientific">Micrococcus luteus</name>
    <name type="common">Micrococcus lysodeikticus</name>
    <dbReference type="NCBI Taxonomy" id="1270"/>
    <lineage>
        <taxon>Bacteria</taxon>
        <taxon>Bacillati</taxon>
        <taxon>Actinomycetota</taxon>
        <taxon>Actinomycetes</taxon>
        <taxon>Micrococcales</taxon>
        <taxon>Micrococcaceae</taxon>
        <taxon>Micrococcus</taxon>
    </lineage>
</organism>
<keyword evidence="2" id="KW-0238">DNA-binding</keyword>
<dbReference type="Proteomes" id="UP000184253">
    <property type="component" value="Unassembled WGS sequence"/>
</dbReference>
<name>A0ABD7M750_MICLU</name>